<dbReference type="EMBL" id="AP019376">
    <property type="protein sequence ID" value="BBH91717.1"/>
    <property type="molecule type" value="Genomic_DNA"/>
</dbReference>
<dbReference type="AlphaFoldDB" id="A0A455STL1"/>
<feature type="compositionally biased region" description="Basic and acidic residues" evidence="1">
    <location>
        <begin position="9"/>
        <end position="20"/>
    </location>
</feature>
<gene>
    <name evidence="2" type="ORF">KTC_64680</name>
</gene>
<accession>A0A455STL1</accession>
<organism evidence="2">
    <name type="scientific">Thermosporothrix sp. COM3</name>
    <dbReference type="NCBI Taxonomy" id="2490863"/>
    <lineage>
        <taxon>Bacteria</taxon>
        <taxon>Bacillati</taxon>
        <taxon>Chloroflexota</taxon>
        <taxon>Ktedonobacteria</taxon>
        <taxon>Ktedonobacterales</taxon>
        <taxon>Thermosporotrichaceae</taxon>
        <taxon>Thermosporothrix</taxon>
    </lineage>
</organism>
<sequence>MEDYIVKASETERGERELYRGPDPQAARDALEKAAQNPAYSGFKAPSSPWRQRIRWLS</sequence>
<name>A0A455STL1_9CHLR</name>
<proteinExistence type="predicted"/>
<reference evidence="2" key="1">
    <citation type="submission" date="2018-12" db="EMBL/GenBank/DDBJ databases">
        <title>Novel natural products biosynthetic potential of the class Ktedonobacteria.</title>
        <authorList>
            <person name="Zheng Y."/>
            <person name="Saitou A."/>
            <person name="Wang C.M."/>
            <person name="Toyoda A."/>
            <person name="Minakuchi Y."/>
            <person name="Sekiguchi Y."/>
            <person name="Ueda K."/>
            <person name="Takano H."/>
            <person name="Sakai Y."/>
            <person name="Yokota A."/>
            <person name="Yabe S."/>
        </authorList>
    </citation>
    <scope>NUCLEOTIDE SEQUENCE</scope>
    <source>
        <strain evidence="2">COM3</strain>
    </source>
</reference>
<feature type="region of interest" description="Disordered" evidence="1">
    <location>
        <begin position="1"/>
        <end position="21"/>
    </location>
</feature>
<protein>
    <submittedName>
        <fullName evidence="2">Uncharacterized protein</fullName>
    </submittedName>
</protein>
<evidence type="ECO:0000313" key="2">
    <source>
        <dbReference type="EMBL" id="BBH91717.1"/>
    </source>
</evidence>
<evidence type="ECO:0000256" key="1">
    <source>
        <dbReference type="SAM" id="MobiDB-lite"/>
    </source>
</evidence>